<evidence type="ECO:0000313" key="2">
    <source>
        <dbReference type="EMBL" id="CAF4550560.1"/>
    </source>
</evidence>
<dbReference type="AlphaFoldDB" id="A0A8S2YHP3"/>
<feature type="region of interest" description="Disordered" evidence="1">
    <location>
        <begin position="48"/>
        <end position="72"/>
    </location>
</feature>
<dbReference type="Proteomes" id="UP000676336">
    <property type="component" value="Unassembled WGS sequence"/>
</dbReference>
<protein>
    <submittedName>
        <fullName evidence="2">Uncharacterized protein</fullName>
    </submittedName>
</protein>
<gene>
    <name evidence="2" type="ORF">SMN809_LOCUS37015</name>
</gene>
<accession>A0A8S2YHP3</accession>
<proteinExistence type="predicted"/>
<dbReference type="EMBL" id="CAJOBI010092830">
    <property type="protein sequence ID" value="CAF4550560.1"/>
    <property type="molecule type" value="Genomic_DNA"/>
</dbReference>
<sequence length="93" mass="10662">MTAVIRCMPKRQITALYGRKRYKTLTSSSQLGGSISNEEDDQFVFVGNRNKRKQRRTRGNNEPENNDDDVLYIDNVHPTTTNTNVANGRIFLN</sequence>
<reference evidence="2" key="1">
    <citation type="submission" date="2021-02" db="EMBL/GenBank/DDBJ databases">
        <authorList>
            <person name="Nowell W R."/>
        </authorList>
    </citation>
    <scope>NUCLEOTIDE SEQUENCE</scope>
</reference>
<feature type="non-terminal residue" evidence="2">
    <location>
        <position position="1"/>
    </location>
</feature>
<organism evidence="2 3">
    <name type="scientific">Rotaria magnacalcarata</name>
    <dbReference type="NCBI Taxonomy" id="392030"/>
    <lineage>
        <taxon>Eukaryota</taxon>
        <taxon>Metazoa</taxon>
        <taxon>Spiralia</taxon>
        <taxon>Gnathifera</taxon>
        <taxon>Rotifera</taxon>
        <taxon>Eurotatoria</taxon>
        <taxon>Bdelloidea</taxon>
        <taxon>Philodinida</taxon>
        <taxon>Philodinidae</taxon>
        <taxon>Rotaria</taxon>
    </lineage>
</organism>
<name>A0A8S2YHP3_9BILA</name>
<evidence type="ECO:0000313" key="3">
    <source>
        <dbReference type="Proteomes" id="UP000676336"/>
    </source>
</evidence>
<feature type="compositionally biased region" description="Basic residues" evidence="1">
    <location>
        <begin position="49"/>
        <end position="58"/>
    </location>
</feature>
<comment type="caution">
    <text evidence="2">The sequence shown here is derived from an EMBL/GenBank/DDBJ whole genome shotgun (WGS) entry which is preliminary data.</text>
</comment>
<evidence type="ECO:0000256" key="1">
    <source>
        <dbReference type="SAM" id="MobiDB-lite"/>
    </source>
</evidence>